<dbReference type="InterPro" id="IPR020472">
    <property type="entry name" value="WD40_PAC1"/>
</dbReference>
<dbReference type="Proteomes" id="UP000602510">
    <property type="component" value="Unassembled WGS sequence"/>
</dbReference>
<dbReference type="PANTHER" id="PTHR46362">
    <property type="entry name" value="GEM-ASSOCIATED PROTEIN 5"/>
    <property type="match status" value="1"/>
</dbReference>
<feature type="compositionally biased region" description="Basic and acidic residues" evidence="4">
    <location>
        <begin position="830"/>
        <end position="841"/>
    </location>
</feature>
<dbReference type="InterPro" id="IPR052640">
    <property type="entry name" value="Gemin-5"/>
</dbReference>
<dbReference type="Pfam" id="PF00400">
    <property type="entry name" value="WD40"/>
    <property type="match status" value="5"/>
</dbReference>
<gene>
    <name evidence="7" type="ORF">GN244_ATG01089</name>
    <name evidence="8" type="ORF">GN958_ATG17848</name>
</gene>
<keyword evidence="2" id="KW-0677">Repeat</keyword>
<dbReference type="PROSITE" id="PS50082">
    <property type="entry name" value="WD_REPEATS_2"/>
    <property type="match status" value="5"/>
</dbReference>
<dbReference type="InterPro" id="IPR056421">
    <property type="entry name" value="TPR_GEMI5"/>
</dbReference>
<evidence type="ECO:0000256" key="2">
    <source>
        <dbReference type="ARBA" id="ARBA00022737"/>
    </source>
</evidence>
<evidence type="ECO:0000256" key="3">
    <source>
        <dbReference type="PROSITE-ProRule" id="PRU00221"/>
    </source>
</evidence>
<dbReference type="PROSITE" id="PS00678">
    <property type="entry name" value="WD_REPEATS_1"/>
    <property type="match status" value="2"/>
</dbReference>
<evidence type="ECO:0000256" key="1">
    <source>
        <dbReference type="ARBA" id="ARBA00022574"/>
    </source>
</evidence>
<proteinExistence type="predicted"/>
<dbReference type="InterPro" id="IPR019775">
    <property type="entry name" value="WD40_repeat_CS"/>
</dbReference>
<reference evidence="7" key="1">
    <citation type="submission" date="2020-04" db="EMBL/GenBank/DDBJ databases">
        <title>Hybrid Assembly of Korean Phytophthora infestans isolates.</title>
        <authorList>
            <person name="Prokchorchik M."/>
            <person name="Lee Y."/>
            <person name="Seo J."/>
            <person name="Cho J.-H."/>
            <person name="Park Y.-E."/>
            <person name="Jang D.-C."/>
            <person name="Im J.-S."/>
            <person name="Choi J.-G."/>
            <person name="Park H.-J."/>
            <person name="Lee G.-B."/>
            <person name="Lee Y.-G."/>
            <person name="Hong S.-Y."/>
            <person name="Cho K."/>
            <person name="Sohn K.H."/>
        </authorList>
    </citation>
    <scope>NUCLEOTIDE SEQUENCE</scope>
    <source>
        <strain evidence="7">KR_1_A1</strain>
        <strain evidence="8">KR_2_A2</strain>
    </source>
</reference>
<dbReference type="InterPro" id="IPR001680">
    <property type="entry name" value="WD40_rpt"/>
</dbReference>
<dbReference type="EMBL" id="WSZM01000015">
    <property type="protein sequence ID" value="KAF4046698.1"/>
    <property type="molecule type" value="Genomic_DNA"/>
</dbReference>
<sequence length="1516" mass="166694">MVVAARAEAAGVAGDAARESTTSRHGKDHLRLLPPSANWYCSKICDWGRSDEFGLLFAFGAKNSVFIYQVTSDRDAGVKVSFFAQLVRGKRDRRVTAVQFLMDTTGELRLVCGGEEGSVQIWDVASLTMIEQHKKHKAEVMAVTVSATLDANFVIAGDRQGRISAWERDAGKVTVFMPVSGDGIHSMAISPHDKALVAVGYRSGVLCLVDAARGSVRHRLDGHDQEVQCVAWKPTNSSITVDQDDFDGAESDMSDRGVWLASSSRDKTIKVWKITSGEEPALEQVLRLPMGKQGMSFTQTKQLWLPVAWSLDDSISGKHCLWSGSFDGSLFRWEWDAVKAGILEKDGKNRRAACKPVVVKGGHSRMIFTIAMVPLTCAAESDVVSMLTVSLDRELRLWKENGPSKKLAAATCIETLTGLGGHAYSVSYNAATGLVAAGVGDQTIRLWDLNTEVESGASDYQCDLLWKGLQSKVTFVRWHPLQHSVLAYGMEDGRIGIYDIQTKKYNHFRTTHSSEVRQLQWVITKPKSNGDVEDGENAFLESIKQLEAAQAGGQSLEEALIAQEDQTSKKDAWADVQVSLWSCDASGHLFESNADAVDQKSLEITDNCVAFKWDEQCEMVAIGRSNGAVELMETCGSTGDCNTIVRRFHEHLESVTCVAWSNDLPANLLASGGQDGRVFVYNCGEATSKESALHSTSDATQQSHVMVSHSNKITCLRWSIDIGKYLLASASADGTVQVWNTTSMQREAHFNQHIGRVLSLDWVSHNTLITGGEDQTLRLWDYRKQKKEAASKLKKHGKVKQPQQVEPIAALSPTDYTPGQTENGQVVNTDRLHDPQTDKSNETSNKQKKKKQNMLIFHRETNLTSMEVASACSKIAGVKQDDSIVENTDTVDANMPVDSLLAHIDHTSLRDFFTSESKRFQDEREWESLANTLLIQGNIIEALRVVAKEGALTPTWLSYAPMAGMDVWREMTNLYAHQLDVQGDKKEAALHFLSIGKVRSAVACLVSGEAFREALALIRSRLGPNDALLHNALWKYSDFLIKRGRNGEAALALLQIGSVKAKARAVNTLVNTADIECVKAALDVLMVSVQRPAEPAEQDHKSDTEELAFPASFFLSIAGNAVTKSRFDVAETAGQLLQSPLVGSSSASHRLTGCLLSIVKAINEHQLSRCKLDKIKDDVVNNQIDSLLLSCAPTCVREFFEFLTTAGEGDDDTSHFYDSMVSASAPGNGKRWMASRADKFWFQVLDTCRRCGYWFDADGEVRIQEAQDLLVEANCFSDIEQAVAASKGNTMPSLLQVAQKMLRFVIDVMSTSFIGALEHMREVLQLLTKGETSKEVSLPNTSLEGTQHCVGNLQVNVMTLLQPCGFASPNELPQCGELAEEQLDTLVLWTSVLLSQCQIALAASISTAKRSPANSERNLESMIRSLLHLLTLQFFDGEAAFQLSRGLMDAGNQSQIGELMNEILVAIHHLPEEPATQEESCDNASVEEGRSSKQALLIDANDMRSRLTWSEDDMKQ</sequence>
<dbReference type="SMART" id="SM00320">
    <property type="entry name" value="WD40"/>
    <property type="match status" value="11"/>
</dbReference>
<organism evidence="7 9">
    <name type="scientific">Phytophthora infestans</name>
    <name type="common">Potato late blight agent</name>
    <name type="synonym">Botrytis infestans</name>
    <dbReference type="NCBI Taxonomy" id="4787"/>
    <lineage>
        <taxon>Eukaryota</taxon>
        <taxon>Sar</taxon>
        <taxon>Stramenopiles</taxon>
        <taxon>Oomycota</taxon>
        <taxon>Peronosporomycetes</taxon>
        <taxon>Peronosporales</taxon>
        <taxon>Peronosporaceae</taxon>
        <taxon>Phytophthora</taxon>
    </lineage>
</organism>
<feature type="region of interest" description="Disordered" evidence="4">
    <location>
        <begin position="791"/>
        <end position="852"/>
    </location>
</feature>
<feature type="repeat" description="WD" evidence="3">
    <location>
        <begin position="260"/>
        <end position="282"/>
    </location>
</feature>
<feature type="repeat" description="WD" evidence="3">
    <location>
        <begin position="648"/>
        <end position="682"/>
    </location>
</feature>
<dbReference type="Proteomes" id="UP000704712">
    <property type="component" value="Unassembled WGS sequence"/>
</dbReference>
<evidence type="ECO:0000259" key="6">
    <source>
        <dbReference type="Pfam" id="PF23774"/>
    </source>
</evidence>
<evidence type="ECO:0000256" key="4">
    <source>
        <dbReference type="SAM" id="MobiDB-lite"/>
    </source>
</evidence>
<comment type="caution">
    <text evidence="7">The sequence shown here is derived from an EMBL/GenBank/DDBJ whole genome shotgun (WGS) entry which is preliminary data.</text>
</comment>
<dbReference type="InterPro" id="IPR024977">
    <property type="entry name" value="Apc4-like_WD40_dom"/>
</dbReference>
<dbReference type="PANTHER" id="PTHR46362:SF1">
    <property type="entry name" value="GEM-ASSOCIATED PROTEIN 5"/>
    <property type="match status" value="1"/>
</dbReference>
<evidence type="ECO:0000313" key="8">
    <source>
        <dbReference type="EMBL" id="KAF4132939.1"/>
    </source>
</evidence>
<feature type="domain" description="Anaphase-promoting complex subunit 4-like WD40" evidence="5">
    <location>
        <begin position="465"/>
        <end position="522"/>
    </location>
</feature>
<feature type="domain" description="Gem-associated protein 5 TPR" evidence="6">
    <location>
        <begin position="904"/>
        <end position="1088"/>
    </location>
</feature>
<dbReference type="InterPro" id="IPR015943">
    <property type="entry name" value="WD40/YVTN_repeat-like_dom_sf"/>
</dbReference>
<keyword evidence="1 3" id="KW-0853">WD repeat</keyword>
<feature type="compositionally biased region" description="Polar residues" evidence="4">
    <location>
        <begin position="814"/>
        <end position="828"/>
    </location>
</feature>
<keyword evidence="9" id="KW-1185">Reference proteome</keyword>
<dbReference type="PRINTS" id="PR00320">
    <property type="entry name" value="GPROTEINBRPT"/>
</dbReference>
<evidence type="ECO:0000259" key="5">
    <source>
        <dbReference type="Pfam" id="PF12894"/>
    </source>
</evidence>
<accession>A0A833WN48</accession>
<name>A0A833WN48_PHYIN</name>
<dbReference type="SUPFAM" id="SSF50978">
    <property type="entry name" value="WD40 repeat-like"/>
    <property type="match status" value="2"/>
</dbReference>
<dbReference type="Pfam" id="PF12894">
    <property type="entry name" value="ANAPC4_WD40"/>
    <property type="match status" value="1"/>
</dbReference>
<dbReference type="PROSITE" id="PS50294">
    <property type="entry name" value="WD_REPEATS_REGION"/>
    <property type="match status" value="3"/>
</dbReference>
<feature type="repeat" description="WD" evidence="3">
    <location>
        <begin position="416"/>
        <end position="451"/>
    </location>
</feature>
<dbReference type="GO" id="GO:0032797">
    <property type="term" value="C:SMN complex"/>
    <property type="evidence" value="ECO:0007669"/>
    <property type="project" value="TreeGrafter"/>
</dbReference>
<evidence type="ECO:0000313" key="7">
    <source>
        <dbReference type="EMBL" id="KAF4046698.1"/>
    </source>
</evidence>
<dbReference type="InterPro" id="IPR036322">
    <property type="entry name" value="WD40_repeat_dom_sf"/>
</dbReference>
<dbReference type="GO" id="GO:0005634">
    <property type="term" value="C:nucleus"/>
    <property type="evidence" value="ECO:0007669"/>
    <property type="project" value="TreeGrafter"/>
</dbReference>
<evidence type="ECO:0000313" key="9">
    <source>
        <dbReference type="Proteomes" id="UP000602510"/>
    </source>
</evidence>
<protein>
    <submittedName>
        <fullName evidence="7 8">WD domain G-beta repeat</fullName>
    </submittedName>
</protein>
<feature type="region of interest" description="Disordered" evidence="4">
    <location>
        <begin position="1474"/>
        <end position="1497"/>
    </location>
</feature>
<dbReference type="Pfam" id="PF23774">
    <property type="entry name" value="TPR_GEMI5"/>
    <property type="match status" value="1"/>
</dbReference>
<dbReference type="GO" id="GO:0000387">
    <property type="term" value="P:spliceosomal snRNP assembly"/>
    <property type="evidence" value="ECO:0007669"/>
    <property type="project" value="TreeGrafter"/>
</dbReference>
<feature type="repeat" description="WD" evidence="3">
    <location>
        <begin position="750"/>
        <end position="790"/>
    </location>
</feature>
<dbReference type="Gene3D" id="2.130.10.10">
    <property type="entry name" value="YVTN repeat-like/Quinoprotein amine dehydrogenase"/>
    <property type="match status" value="2"/>
</dbReference>
<dbReference type="EMBL" id="JAACNO010002473">
    <property type="protein sequence ID" value="KAF4132939.1"/>
    <property type="molecule type" value="Genomic_DNA"/>
</dbReference>
<feature type="repeat" description="WD" evidence="3">
    <location>
        <begin position="706"/>
        <end position="749"/>
    </location>
</feature>
<dbReference type="GO" id="GO:0003730">
    <property type="term" value="F:mRNA 3'-UTR binding"/>
    <property type="evidence" value="ECO:0007669"/>
    <property type="project" value="TreeGrafter"/>
</dbReference>